<dbReference type="AlphaFoldDB" id="A0A841MT74"/>
<dbReference type="Proteomes" id="UP000588604">
    <property type="component" value="Unassembled WGS sequence"/>
</dbReference>
<evidence type="ECO:0000313" key="2">
    <source>
        <dbReference type="Proteomes" id="UP000588604"/>
    </source>
</evidence>
<accession>A0A841MT74</accession>
<reference evidence="1 2" key="1">
    <citation type="submission" date="2020-08" db="EMBL/GenBank/DDBJ databases">
        <title>Genomic Encyclopedia of Type Strains, Phase IV (KMG-IV): sequencing the most valuable type-strain genomes for metagenomic binning, comparative biology and taxonomic classification.</title>
        <authorList>
            <person name="Goeker M."/>
        </authorList>
    </citation>
    <scope>NUCLEOTIDE SEQUENCE [LARGE SCALE GENOMIC DNA]</scope>
    <source>
        <strain evidence="1 2">DSM 102044</strain>
    </source>
</reference>
<dbReference type="EMBL" id="JACIJO010000003">
    <property type="protein sequence ID" value="MBB6327844.1"/>
    <property type="molecule type" value="Genomic_DNA"/>
</dbReference>
<organism evidence="1 2">
    <name type="scientific">Algoriphagus iocasae</name>
    <dbReference type="NCBI Taxonomy" id="1836499"/>
    <lineage>
        <taxon>Bacteria</taxon>
        <taxon>Pseudomonadati</taxon>
        <taxon>Bacteroidota</taxon>
        <taxon>Cytophagia</taxon>
        <taxon>Cytophagales</taxon>
        <taxon>Cyclobacteriaceae</taxon>
        <taxon>Algoriphagus</taxon>
    </lineage>
</organism>
<comment type="caution">
    <text evidence="1">The sequence shown here is derived from an EMBL/GenBank/DDBJ whole genome shotgun (WGS) entry which is preliminary data.</text>
</comment>
<protein>
    <submittedName>
        <fullName evidence="1">Uncharacterized protein</fullName>
    </submittedName>
</protein>
<sequence>MGKVTDSLLCGVTGKVGNLVIYKQKGKTFIKQLATRSGKYQPSKKQIYSNRAFVKVQQFLLPIESVLSKGFERFTSGGKRGIHLAMSWALKHAVENEEGIPQLYPEKVKVCDGDLNLSSGLKLIKNEENSYTVIWNADEHGRAKNSDFFWMLIYNPISKRYQLIDNGIYRKRGFIQFSLNSNIDPVGAYVYVSFYRLFKGKSPEFSDSFCLGLME</sequence>
<proteinExistence type="predicted"/>
<keyword evidence="2" id="KW-1185">Reference proteome</keyword>
<gene>
    <name evidence="1" type="ORF">FHS59_003487</name>
</gene>
<dbReference type="RefSeq" id="WP_184496595.1">
    <property type="nucleotide sequence ID" value="NZ_JACIJO010000003.1"/>
</dbReference>
<name>A0A841MT74_9BACT</name>
<evidence type="ECO:0000313" key="1">
    <source>
        <dbReference type="EMBL" id="MBB6327844.1"/>
    </source>
</evidence>